<gene>
    <name evidence="1" type="primary">accD3</name>
    <name evidence="1" type="ORF">CM83_104306</name>
</gene>
<name>A0A0A9WN56_LYGHE</name>
<evidence type="ECO:0000313" key="1">
    <source>
        <dbReference type="EMBL" id="JAG06285.1"/>
    </source>
</evidence>
<reference evidence="1" key="1">
    <citation type="journal article" date="2014" name="PLoS ONE">
        <title>Transcriptome-Based Identification of ABC Transporters in the Western Tarnished Plant Bug Lygus hesperus.</title>
        <authorList>
            <person name="Hull J.J."/>
            <person name="Chaney K."/>
            <person name="Geib S.M."/>
            <person name="Fabrick J.A."/>
            <person name="Brent C.S."/>
            <person name="Walsh D."/>
            <person name="Lavine L.C."/>
        </authorList>
    </citation>
    <scope>NUCLEOTIDE SEQUENCE</scope>
</reference>
<keyword evidence="1" id="KW-0808">Transferase</keyword>
<dbReference type="GO" id="GO:0016740">
    <property type="term" value="F:transferase activity"/>
    <property type="evidence" value="ECO:0007669"/>
    <property type="project" value="UniProtKB-KW"/>
</dbReference>
<organism evidence="1">
    <name type="scientific">Lygus hesperus</name>
    <name type="common">Western plant bug</name>
    <dbReference type="NCBI Taxonomy" id="30085"/>
    <lineage>
        <taxon>Eukaryota</taxon>
        <taxon>Metazoa</taxon>
        <taxon>Ecdysozoa</taxon>
        <taxon>Arthropoda</taxon>
        <taxon>Hexapoda</taxon>
        <taxon>Insecta</taxon>
        <taxon>Pterygota</taxon>
        <taxon>Neoptera</taxon>
        <taxon>Paraneoptera</taxon>
        <taxon>Hemiptera</taxon>
        <taxon>Heteroptera</taxon>
        <taxon>Panheteroptera</taxon>
        <taxon>Cimicomorpha</taxon>
        <taxon>Miridae</taxon>
        <taxon>Mirini</taxon>
        <taxon>Lygus</taxon>
    </lineage>
</organism>
<protein>
    <submittedName>
        <fullName evidence="1">Putative acetyl-coenzyme A carboxylase carboxyl transferase subunit beta</fullName>
    </submittedName>
</protein>
<accession>A0A0A9WN56</accession>
<proteinExistence type="predicted"/>
<reference evidence="1" key="2">
    <citation type="submission" date="2014-07" db="EMBL/GenBank/DDBJ databases">
        <authorList>
            <person name="Hull J."/>
        </authorList>
    </citation>
    <scope>NUCLEOTIDE SEQUENCE</scope>
</reference>
<sequence length="114" mass="13103">HIDNYCTAGDLFSTPIYLFIIQVSRWYEIVTGNRPDKPGIKWTLNEKAVREVLTSSIGYKKTSNTFNVPQTTVERKVSKARKETVPLTKLQRTLSRFKTDFHSPRSKTGGLHNF</sequence>
<dbReference type="AlphaFoldDB" id="A0A0A9WN56"/>
<feature type="non-terminal residue" evidence="1">
    <location>
        <position position="1"/>
    </location>
</feature>
<dbReference type="EMBL" id="GBHO01037319">
    <property type="protein sequence ID" value="JAG06285.1"/>
    <property type="molecule type" value="Transcribed_RNA"/>
</dbReference>